<dbReference type="GO" id="GO:0048544">
    <property type="term" value="P:recognition of pollen"/>
    <property type="evidence" value="ECO:0007669"/>
    <property type="project" value="InterPro"/>
</dbReference>
<dbReference type="GO" id="GO:0005524">
    <property type="term" value="F:ATP binding"/>
    <property type="evidence" value="ECO:0007669"/>
    <property type="project" value="InterPro"/>
</dbReference>
<dbReference type="InParanoid" id="A0A7N2LV22"/>
<dbReference type="SUPFAM" id="SSF51110">
    <property type="entry name" value="alpha-D-mannose-specific plant lectins"/>
    <property type="match status" value="1"/>
</dbReference>
<keyword evidence="3" id="KW-0325">Glycoprotein</keyword>
<dbReference type="GO" id="GO:0004672">
    <property type="term" value="F:protein kinase activity"/>
    <property type="evidence" value="ECO:0007669"/>
    <property type="project" value="InterPro"/>
</dbReference>
<reference evidence="7 8" key="1">
    <citation type="journal article" date="2016" name="G3 (Bethesda)">
        <title>First Draft Assembly and Annotation of the Genome of a California Endemic Oak Quercus lobata Nee (Fagaceae).</title>
        <authorList>
            <person name="Sork V.L."/>
            <person name="Fitz-Gibbon S.T."/>
            <person name="Puiu D."/>
            <person name="Crepeau M."/>
            <person name="Gugger P.F."/>
            <person name="Sherman R."/>
            <person name="Stevens K."/>
            <person name="Langley C.H."/>
            <person name="Pellegrini M."/>
            <person name="Salzberg S.L."/>
        </authorList>
    </citation>
    <scope>NUCLEOTIDE SEQUENCE [LARGE SCALE GENOMIC DNA]</scope>
    <source>
        <strain evidence="7 8">cv. SW786</strain>
    </source>
</reference>
<dbReference type="SMART" id="SM00108">
    <property type="entry name" value="B_lectin"/>
    <property type="match status" value="1"/>
</dbReference>
<dbReference type="Pfam" id="PF01453">
    <property type="entry name" value="B_lectin"/>
    <property type="match status" value="1"/>
</dbReference>
<evidence type="ECO:0000313" key="8">
    <source>
        <dbReference type="Proteomes" id="UP000594261"/>
    </source>
</evidence>
<dbReference type="PANTHER" id="PTHR32444">
    <property type="entry name" value="BULB-TYPE LECTIN DOMAIN-CONTAINING PROTEIN"/>
    <property type="match status" value="1"/>
</dbReference>
<feature type="domain" description="Apple" evidence="6">
    <location>
        <begin position="191"/>
        <end position="263"/>
    </location>
</feature>
<keyword evidence="1" id="KW-0732">Signal</keyword>
<dbReference type="Gene3D" id="3.30.200.20">
    <property type="entry name" value="Phosphorylase Kinase, domain 1"/>
    <property type="match status" value="1"/>
</dbReference>
<dbReference type="InterPro" id="IPR003609">
    <property type="entry name" value="Pan_app"/>
</dbReference>
<dbReference type="InterPro" id="IPR036426">
    <property type="entry name" value="Bulb-type_lectin_dom_sf"/>
</dbReference>
<keyword evidence="2" id="KW-1015">Disulfide bond</keyword>
<dbReference type="AlphaFoldDB" id="A0A7N2LV22"/>
<dbReference type="EnsemblPlants" id="QL05p079259:mrna">
    <property type="protein sequence ID" value="QL05p079259:mrna"/>
    <property type="gene ID" value="QL05p079259"/>
</dbReference>
<dbReference type="Pfam" id="PF08276">
    <property type="entry name" value="PAN_2"/>
    <property type="match status" value="1"/>
</dbReference>
<sequence length="411" mass="46021">MQFPIECVIFRNDPINDSSGVLSINQFGNLVLHDSFNRLLWSTNVSLQGTTSCVAQLQDSGNLVLIQGNNKKVLWQSFDYPTDTLLPGMRLGLNQISGLDRVVVENSGLLQNFMWNDRDFQWKELWSAPKYRCDNYGHSGAYSKCGQEYLDKYNGFECTCLTGYEPQSPKGWYHRDGSEGCVKKNLGLSMCGNCEGYVKLESVKSPDSSNAAWMETSMSSSECQQACLSNCSCTAFISMDIEGKGTCCLAWYSELMDIFENSIEWKDLNIRVDATLLTQGSPKVFLATRSSWTVKRKLHNQSLNFTSTKGSLEVYELEGSSRNPHLSIFNLSSIVASTDNFSPTNKLGQGGFGPVFKGQLSDGQQIVVKRLSKSSRQGIEEFKNEVVLIAKLQHRNLVKILVVALRRKKRC</sequence>
<organism evidence="7 8">
    <name type="scientific">Quercus lobata</name>
    <name type="common">Valley oak</name>
    <dbReference type="NCBI Taxonomy" id="97700"/>
    <lineage>
        <taxon>Eukaryota</taxon>
        <taxon>Viridiplantae</taxon>
        <taxon>Streptophyta</taxon>
        <taxon>Embryophyta</taxon>
        <taxon>Tracheophyta</taxon>
        <taxon>Spermatophyta</taxon>
        <taxon>Magnoliopsida</taxon>
        <taxon>eudicotyledons</taxon>
        <taxon>Gunneridae</taxon>
        <taxon>Pentapetalae</taxon>
        <taxon>rosids</taxon>
        <taxon>fabids</taxon>
        <taxon>Fagales</taxon>
        <taxon>Fagaceae</taxon>
        <taxon>Quercus</taxon>
    </lineage>
</organism>
<dbReference type="Proteomes" id="UP000594261">
    <property type="component" value="Chromosome 5"/>
</dbReference>
<dbReference type="OMA" id="FENSIEW"/>
<feature type="domain" description="Protein kinase" evidence="4">
    <location>
        <begin position="341"/>
        <end position="411"/>
    </location>
</feature>
<feature type="domain" description="Bulb-type lectin" evidence="5">
    <location>
        <begin position="1"/>
        <end position="78"/>
    </location>
</feature>
<protein>
    <submittedName>
        <fullName evidence="7">Uncharacterized protein</fullName>
    </submittedName>
</protein>
<dbReference type="InterPro" id="IPR001245">
    <property type="entry name" value="Ser-Thr/Tyr_kinase_cat_dom"/>
</dbReference>
<dbReference type="InterPro" id="IPR011009">
    <property type="entry name" value="Kinase-like_dom_sf"/>
</dbReference>
<dbReference type="EMBL" id="LRBV02000005">
    <property type="status" value="NOT_ANNOTATED_CDS"/>
    <property type="molecule type" value="Genomic_DNA"/>
</dbReference>
<reference evidence="7" key="2">
    <citation type="submission" date="2021-01" db="UniProtKB">
        <authorList>
            <consortium name="EnsemblPlants"/>
        </authorList>
    </citation>
    <scope>IDENTIFICATION</scope>
</reference>
<evidence type="ECO:0000259" key="5">
    <source>
        <dbReference type="PROSITE" id="PS50927"/>
    </source>
</evidence>
<dbReference type="InterPro" id="IPR001480">
    <property type="entry name" value="Bulb-type_lectin_dom"/>
</dbReference>
<name>A0A7N2LV22_QUELO</name>
<keyword evidence="8" id="KW-1185">Reference proteome</keyword>
<evidence type="ECO:0000259" key="6">
    <source>
        <dbReference type="PROSITE" id="PS50948"/>
    </source>
</evidence>
<evidence type="ECO:0000313" key="7">
    <source>
        <dbReference type="EnsemblPlants" id="QL05p079259:mrna"/>
    </source>
</evidence>
<proteinExistence type="predicted"/>
<evidence type="ECO:0000256" key="2">
    <source>
        <dbReference type="ARBA" id="ARBA00023157"/>
    </source>
</evidence>
<evidence type="ECO:0000259" key="4">
    <source>
        <dbReference type="PROSITE" id="PS50011"/>
    </source>
</evidence>
<dbReference type="CDD" id="cd01098">
    <property type="entry name" value="PAN_AP_plant"/>
    <property type="match status" value="1"/>
</dbReference>
<dbReference type="Gramene" id="QL05p079259:mrna">
    <property type="protein sequence ID" value="QL05p079259:mrna"/>
    <property type="gene ID" value="QL05p079259"/>
</dbReference>
<dbReference type="PROSITE" id="PS50011">
    <property type="entry name" value="PROTEIN_KINASE_DOM"/>
    <property type="match status" value="1"/>
</dbReference>
<evidence type="ECO:0000256" key="1">
    <source>
        <dbReference type="ARBA" id="ARBA00022729"/>
    </source>
</evidence>
<accession>A0A7N2LV22</accession>
<dbReference type="PROSITE" id="PS50948">
    <property type="entry name" value="PAN"/>
    <property type="match status" value="1"/>
</dbReference>
<dbReference type="PANTHER" id="PTHR32444:SF130">
    <property type="entry name" value="RECEPTOR-LIKE SERINE_THREONINE-PROTEIN KINASE"/>
    <property type="match status" value="1"/>
</dbReference>
<dbReference type="PROSITE" id="PS50927">
    <property type="entry name" value="BULB_LECTIN"/>
    <property type="match status" value="1"/>
</dbReference>
<dbReference type="SUPFAM" id="SSF56112">
    <property type="entry name" value="Protein kinase-like (PK-like)"/>
    <property type="match status" value="1"/>
</dbReference>
<dbReference type="Gene3D" id="2.90.10.10">
    <property type="entry name" value="Bulb-type lectin domain"/>
    <property type="match status" value="1"/>
</dbReference>
<dbReference type="InterPro" id="IPR000719">
    <property type="entry name" value="Prot_kinase_dom"/>
</dbReference>
<evidence type="ECO:0000256" key="3">
    <source>
        <dbReference type="ARBA" id="ARBA00023180"/>
    </source>
</evidence>
<dbReference type="Pfam" id="PF07714">
    <property type="entry name" value="PK_Tyr_Ser-Thr"/>
    <property type="match status" value="1"/>
</dbReference>